<keyword evidence="2" id="KW-1185">Reference proteome</keyword>
<name>A0ACD3AL98_9AGAR</name>
<organism evidence="1 2">
    <name type="scientific">Pluteus cervinus</name>
    <dbReference type="NCBI Taxonomy" id="181527"/>
    <lineage>
        <taxon>Eukaryota</taxon>
        <taxon>Fungi</taxon>
        <taxon>Dikarya</taxon>
        <taxon>Basidiomycota</taxon>
        <taxon>Agaricomycotina</taxon>
        <taxon>Agaricomycetes</taxon>
        <taxon>Agaricomycetidae</taxon>
        <taxon>Agaricales</taxon>
        <taxon>Pluteineae</taxon>
        <taxon>Pluteaceae</taxon>
        <taxon>Pluteus</taxon>
    </lineage>
</organism>
<evidence type="ECO:0000313" key="1">
    <source>
        <dbReference type="EMBL" id="TFK65677.1"/>
    </source>
</evidence>
<reference evidence="1 2" key="1">
    <citation type="journal article" date="2019" name="Nat. Ecol. Evol.">
        <title>Megaphylogeny resolves global patterns of mushroom evolution.</title>
        <authorList>
            <person name="Varga T."/>
            <person name="Krizsan K."/>
            <person name="Foldi C."/>
            <person name="Dima B."/>
            <person name="Sanchez-Garcia M."/>
            <person name="Sanchez-Ramirez S."/>
            <person name="Szollosi G.J."/>
            <person name="Szarkandi J.G."/>
            <person name="Papp V."/>
            <person name="Albert L."/>
            <person name="Andreopoulos W."/>
            <person name="Angelini C."/>
            <person name="Antonin V."/>
            <person name="Barry K.W."/>
            <person name="Bougher N.L."/>
            <person name="Buchanan P."/>
            <person name="Buyck B."/>
            <person name="Bense V."/>
            <person name="Catcheside P."/>
            <person name="Chovatia M."/>
            <person name="Cooper J."/>
            <person name="Damon W."/>
            <person name="Desjardin D."/>
            <person name="Finy P."/>
            <person name="Geml J."/>
            <person name="Haridas S."/>
            <person name="Hughes K."/>
            <person name="Justo A."/>
            <person name="Karasinski D."/>
            <person name="Kautmanova I."/>
            <person name="Kiss B."/>
            <person name="Kocsube S."/>
            <person name="Kotiranta H."/>
            <person name="LaButti K.M."/>
            <person name="Lechner B.E."/>
            <person name="Liimatainen K."/>
            <person name="Lipzen A."/>
            <person name="Lukacs Z."/>
            <person name="Mihaltcheva S."/>
            <person name="Morgado L.N."/>
            <person name="Niskanen T."/>
            <person name="Noordeloos M.E."/>
            <person name="Ohm R.A."/>
            <person name="Ortiz-Santana B."/>
            <person name="Ovrebo C."/>
            <person name="Racz N."/>
            <person name="Riley R."/>
            <person name="Savchenko A."/>
            <person name="Shiryaev A."/>
            <person name="Soop K."/>
            <person name="Spirin V."/>
            <person name="Szebenyi C."/>
            <person name="Tomsovsky M."/>
            <person name="Tulloss R.E."/>
            <person name="Uehling J."/>
            <person name="Grigoriev I.V."/>
            <person name="Vagvolgyi C."/>
            <person name="Papp T."/>
            <person name="Martin F.M."/>
            <person name="Miettinen O."/>
            <person name="Hibbett D.S."/>
            <person name="Nagy L.G."/>
        </authorList>
    </citation>
    <scope>NUCLEOTIDE SEQUENCE [LARGE SCALE GENOMIC DNA]</scope>
    <source>
        <strain evidence="1 2">NL-1719</strain>
    </source>
</reference>
<accession>A0ACD3AL98</accession>
<proteinExistence type="predicted"/>
<sequence>MKPWPEDHSVAHWAATTYTEPTYVYSAGSTRLLSPYLSLQPLLRRKTPSRLKFGSDGFTPATPPAVIINVKIWTSGKNGAEVLTGSIYLNKGLMQTVAHREHHSKLNHSALWVINAEGRWVTPGLVDLHSHIGAHSAPALQGASDGNSHKAPILPWPRSIDGLSTHNAAYNLTLSGGVTTAQILPGSANDIGSWTSVPHEASPNRRALDIVKDTRATTVKRSGAMTLIIYPTRVLSETSVSALFANSNGLELEFSNAYNEACKVKLVPDAHFIQQILIPRSLFPPRWGDLSRSRSFEEDLALFASNARKKREMYRGSEIAHRILAENGIPVVMRSDNLVLNSRYLLSKAQLAHYYGLDPTLTLSFVTTVPAAAAGVGLVAKSKKAMTQMLSFGIRTRCLWEHQSNGTQNSNVTAVYSISDSGNVVALYEQATEVGVTSSALPGVDVVINDKVIVCIGHGGSPCPKVFGVDSDLQGGVLAPGLMMFGSPLGLVEIRLEPSTADGDVRDPLTQEIPSILGTDENASIVRAVDGLQFPGRNSLQAFLLLVVSNMIHQHTIGWLIVVA</sequence>
<evidence type="ECO:0000313" key="2">
    <source>
        <dbReference type="Proteomes" id="UP000308600"/>
    </source>
</evidence>
<protein>
    <submittedName>
        <fullName evidence="1">Uncharacterized protein</fullName>
    </submittedName>
</protein>
<dbReference type="EMBL" id="ML208429">
    <property type="protein sequence ID" value="TFK65677.1"/>
    <property type="molecule type" value="Genomic_DNA"/>
</dbReference>
<gene>
    <name evidence="1" type="ORF">BDN72DRAFT_900509</name>
</gene>
<dbReference type="Proteomes" id="UP000308600">
    <property type="component" value="Unassembled WGS sequence"/>
</dbReference>